<evidence type="ECO:0000256" key="5">
    <source>
        <dbReference type="ARBA" id="ARBA00023273"/>
    </source>
</evidence>
<evidence type="ECO:0000256" key="6">
    <source>
        <dbReference type="SAM" id="MobiDB-lite"/>
    </source>
</evidence>
<dbReference type="Pfam" id="PF14874">
    <property type="entry name" value="PapD-like"/>
    <property type="match status" value="1"/>
</dbReference>
<keyword evidence="9" id="KW-1185">Reference proteome</keyword>
<dbReference type="EMBL" id="CAXAMM010008080">
    <property type="protein sequence ID" value="CAK9016264.1"/>
    <property type="molecule type" value="Genomic_DNA"/>
</dbReference>
<evidence type="ECO:0000256" key="2">
    <source>
        <dbReference type="ARBA" id="ARBA00004496"/>
    </source>
</evidence>
<sequence>MMRGARNATIVPHGKHLSIEPPSINFENIEANMKYIQTLVVRNLSTYVKRIRFQVPKSQEFRIVTENEIGVAPGLSVSVDVEFLTRKVDDFFDKLVVVAEDFRGEVELCAQRPQEKARKGEGAVTTMARQVSPTDATEKADRKKNELPTEELNPALPKLETSSVVPSIKVSPDMLHFGQCPVNHRRDIVLRITNSSPPNTSVEFEIPRVSHMRVHPMKGKLAAGQSTNVVVSFMPKALGKYNQDISIKYGNSQYSHTLHCYGEAPVLGEKPVPVKGLERTGRDFDPEYIYVNQEQLNLPPKARNLQSLTKIMKEDLERNQYSSDALDSIMMDLPEPTPYSLSPSAMQEYVRNKQRYNKLLKDSRIRRKIRQKEELHPSEPVDIFYEDDVNMGMLPGSGLKSPRYNVCEIPVDKLHLERALDDDSAAEGVTGHRYMHDENKLIKKKYKAGPTTQAEVRECSASLETWQLGLISFGPAVLDFGNVYVKSTVVKSFSVFNDLPQAILVAMQYDAEELSRSTPTSQVVPSAHAAGFDVSVCSATPQNFQRQVVYTINGIHPYKLLVKATITPVQIRMSRADLNFRFSEDSLEKTLSEKLMLDNPGNAPAKFSWQGANQSFAVSPVSGVIPRGGSQGVEVIFTPPNSGQTMEGYLTLKVEDGNDHSLRCVGQAPEATLNFGVKRLDLGVLAVGLPADRSIPIVNGGKNVAVYHVDSVPDGVGISPMRGRVLPEGRAEIDVHVLLDRPMQLESAVTLNVRGGKPIRLPIMATAVNPNIEFMEDEIEFGQLTLGAQGVVPISLKNSSAVEGTHYVNLQPYPEFSLSLLEERQDTVYDADYDANALQPISLQQYQLAIGGVTEAQAAPSATIGNKTALMGATQNATQLGTQNEDEDEESNSQVYKITVQPNYTLHMQLTYKPTDLGQHFFEFPIVAAGGGKSEGLRKVVHAEALRPRMLFSATDLNFKTKVVATGIQSVASVMELALHNADDYPIEWKIQTDSLGKFKGVFTVDPQSGILHPAQDCLVRAAFLPSEPIEYKANVNVYISPPRSTAVDAGKSLDPSLALNADESKPYLALRMKGQGTVPKLTFDRREIVLPIVPLGIRSRCLFYIVNEGYESLDVQYRLPNDQIRIPLTINFPEGQQIGITKPKIPVEIFFQSNKPISFCAKIEFLDNESGSYVLPVSGTTENCILTCHHYLHNNTDFYTLEGEPVMLQEKEDNSGNEQGAAPSIKTGSVSHNSMAGYGNQEGRLDEWIDASASASWPRLSLSSGSTCTQGLRDLHLLLLGSASIGFRPLHCASRRICMSAQAALHILIEAVQASARALRGLADNLERAAAAAERGPAAGSDRVTEVSTDTIDWDLVTEALEAERDQRTGASGTNFSSYHDVEKSIPPLPDHCVDLCGRLGGTIEDVKSRATRAWIAGCWAKATLEGKIPKPRPTPKIALQATTYIILKGPGVQRPTRVSSAAEYFKLLPRFENSVSHSFPSQAEARVYCLAAGISFPEAEQ</sequence>
<organism evidence="8 9">
    <name type="scientific">Durusdinium trenchii</name>
    <dbReference type="NCBI Taxonomy" id="1381693"/>
    <lineage>
        <taxon>Eukaryota</taxon>
        <taxon>Sar</taxon>
        <taxon>Alveolata</taxon>
        <taxon>Dinophyceae</taxon>
        <taxon>Suessiales</taxon>
        <taxon>Symbiodiniaceae</taxon>
        <taxon>Durusdinium</taxon>
    </lineage>
</organism>
<dbReference type="InterPro" id="IPR013783">
    <property type="entry name" value="Ig-like_fold"/>
</dbReference>
<keyword evidence="8" id="KW-0282">Flagellum</keyword>
<feature type="compositionally biased region" description="Basic and acidic residues" evidence="6">
    <location>
        <begin position="136"/>
        <end position="147"/>
    </location>
</feature>
<dbReference type="PANTHER" id="PTHR45912">
    <property type="entry name" value="CILIA- AND FLAGELLA-ASSOCIATED PROTEIN 47"/>
    <property type="match status" value="1"/>
</dbReference>
<keyword evidence="4" id="KW-0969">Cilium</keyword>
<keyword evidence="3" id="KW-0963">Cytoplasm</keyword>
<dbReference type="PANTHER" id="PTHR45912:SF3">
    <property type="entry name" value="CILIA- AND FLAGELLA-ASSOCIATED PROTEIN 47"/>
    <property type="match status" value="1"/>
</dbReference>
<evidence type="ECO:0000313" key="8">
    <source>
        <dbReference type="EMBL" id="CAK9016264.1"/>
    </source>
</evidence>
<gene>
    <name evidence="8" type="ORF">SCF082_LOCUS13106</name>
</gene>
<evidence type="ECO:0000256" key="3">
    <source>
        <dbReference type="ARBA" id="ARBA00022490"/>
    </source>
</evidence>
<evidence type="ECO:0000313" key="9">
    <source>
        <dbReference type="Proteomes" id="UP001642464"/>
    </source>
</evidence>
<dbReference type="InterPro" id="IPR053879">
    <property type="entry name" value="HYDIN_VesB_CFA65-like_Ig"/>
</dbReference>
<proteinExistence type="predicted"/>
<feature type="domain" description="MSP" evidence="7">
    <location>
        <begin position="943"/>
        <end position="1076"/>
    </location>
</feature>
<reference evidence="8 9" key="1">
    <citation type="submission" date="2024-02" db="EMBL/GenBank/DDBJ databases">
        <authorList>
            <person name="Chen Y."/>
            <person name="Shah S."/>
            <person name="Dougan E. K."/>
            <person name="Thang M."/>
            <person name="Chan C."/>
        </authorList>
    </citation>
    <scope>NUCLEOTIDE SEQUENCE [LARGE SCALE GENOMIC DNA]</scope>
</reference>
<comment type="caution">
    <text evidence="8">The sequence shown here is derived from an EMBL/GenBank/DDBJ whole genome shotgun (WGS) entry which is preliminary data.</text>
</comment>
<name>A0ABP0JPK4_9DINO</name>
<evidence type="ECO:0000256" key="4">
    <source>
        <dbReference type="ARBA" id="ARBA00023069"/>
    </source>
</evidence>
<accession>A0ABP0JPK4</accession>
<dbReference type="Gene3D" id="2.60.40.10">
    <property type="entry name" value="Immunoglobulins"/>
    <property type="match status" value="6"/>
</dbReference>
<evidence type="ECO:0000259" key="7">
    <source>
        <dbReference type="PROSITE" id="PS50202"/>
    </source>
</evidence>
<dbReference type="InterPro" id="IPR000535">
    <property type="entry name" value="MSP_dom"/>
</dbReference>
<dbReference type="PROSITE" id="PS50202">
    <property type="entry name" value="MSP"/>
    <property type="match status" value="1"/>
</dbReference>
<dbReference type="Proteomes" id="UP001642464">
    <property type="component" value="Unassembled WGS sequence"/>
</dbReference>
<protein>
    <submittedName>
        <fullName evidence="8">Cilia- and flagella-associated protein 47</fullName>
    </submittedName>
</protein>
<dbReference type="Pfam" id="PF22544">
    <property type="entry name" value="HYDIN_VesB_CFA65-like_Ig"/>
    <property type="match status" value="2"/>
</dbReference>
<feature type="region of interest" description="Disordered" evidence="6">
    <location>
        <begin position="117"/>
        <end position="154"/>
    </location>
</feature>
<comment type="subcellular location">
    <subcellularLocation>
        <location evidence="1">Cell projection</location>
        <location evidence="1">Cilium</location>
    </subcellularLocation>
    <subcellularLocation>
        <location evidence="2">Cytoplasm</location>
    </subcellularLocation>
</comment>
<keyword evidence="5" id="KW-0966">Cell projection</keyword>
<evidence type="ECO:0000256" key="1">
    <source>
        <dbReference type="ARBA" id="ARBA00004138"/>
    </source>
</evidence>
<dbReference type="NCBIfam" id="NF012200">
    <property type="entry name" value="choice_anch_D"/>
    <property type="match status" value="1"/>
</dbReference>